<keyword evidence="1" id="KW-1133">Transmembrane helix</keyword>
<gene>
    <name evidence="2" type="ORF">PENTCL1PPCAC_5945</name>
</gene>
<proteinExistence type="predicted"/>
<dbReference type="Pfam" id="PF10164">
    <property type="entry name" value="BRI3"/>
    <property type="match status" value="1"/>
</dbReference>
<comment type="caution">
    <text evidence="2">The sequence shown here is derived from an EMBL/GenBank/DDBJ whole genome shotgun (WGS) entry which is preliminary data.</text>
</comment>
<keyword evidence="1" id="KW-0472">Membrane</keyword>
<organism evidence="2 3">
    <name type="scientific">Pristionchus entomophagus</name>
    <dbReference type="NCBI Taxonomy" id="358040"/>
    <lineage>
        <taxon>Eukaryota</taxon>
        <taxon>Metazoa</taxon>
        <taxon>Ecdysozoa</taxon>
        <taxon>Nematoda</taxon>
        <taxon>Chromadorea</taxon>
        <taxon>Rhabditida</taxon>
        <taxon>Rhabditina</taxon>
        <taxon>Diplogasteromorpha</taxon>
        <taxon>Diplogasteroidea</taxon>
        <taxon>Neodiplogasteridae</taxon>
        <taxon>Pristionchus</taxon>
    </lineage>
</organism>
<evidence type="ECO:0000313" key="3">
    <source>
        <dbReference type="Proteomes" id="UP001432027"/>
    </source>
</evidence>
<evidence type="ECO:0000256" key="1">
    <source>
        <dbReference type="SAM" id="Phobius"/>
    </source>
</evidence>
<feature type="transmembrane region" description="Helical" evidence="1">
    <location>
        <begin position="96"/>
        <end position="115"/>
    </location>
</feature>
<protein>
    <recommendedName>
        <fullName evidence="4">LITAF domain-containing protein</fullName>
    </recommendedName>
</protein>
<dbReference type="EMBL" id="BTSX01000002">
    <property type="protein sequence ID" value="GMS83770.1"/>
    <property type="molecule type" value="Genomic_DNA"/>
</dbReference>
<keyword evidence="3" id="KW-1185">Reference proteome</keyword>
<dbReference type="AlphaFoldDB" id="A0AAV5SML5"/>
<evidence type="ECO:0000313" key="2">
    <source>
        <dbReference type="EMBL" id="GMS83770.1"/>
    </source>
</evidence>
<sequence>LSSTMTASKTTDLPSTDWPIREETSESVKTKDKKRKSLIGRLQDGLRWIRDVFVYFCENHVEVKPGFAPLIEISPSAVSCPDCGVGTAKRFTWKGVFLALICFPCGIFCCLYNTIDVCPECGCEIINATLTERKRWKRNAYQ</sequence>
<evidence type="ECO:0008006" key="4">
    <source>
        <dbReference type="Google" id="ProtNLM"/>
    </source>
</evidence>
<name>A0AAV5SML5_9BILA</name>
<feature type="non-terminal residue" evidence="2">
    <location>
        <position position="1"/>
    </location>
</feature>
<reference evidence="2" key="1">
    <citation type="submission" date="2023-10" db="EMBL/GenBank/DDBJ databases">
        <title>Genome assembly of Pristionchus species.</title>
        <authorList>
            <person name="Yoshida K."/>
            <person name="Sommer R.J."/>
        </authorList>
    </citation>
    <scope>NUCLEOTIDE SEQUENCE</scope>
    <source>
        <strain evidence="2">RS0144</strain>
    </source>
</reference>
<feature type="non-terminal residue" evidence="2">
    <location>
        <position position="142"/>
    </location>
</feature>
<dbReference type="InterPro" id="IPR019317">
    <property type="entry name" value="BRI3"/>
</dbReference>
<keyword evidence="1" id="KW-0812">Transmembrane</keyword>
<accession>A0AAV5SML5</accession>
<dbReference type="Proteomes" id="UP001432027">
    <property type="component" value="Unassembled WGS sequence"/>
</dbReference>